<reference evidence="1 2" key="1">
    <citation type="journal article" date="2021" name="Hortic Res">
        <title>High-quality reference genome and annotation aids understanding of berry development for evergreen blueberry (Vaccinium darrowii).</title>
        <authorList>
            <person name="Yu J."/>
            <person name="Hulse-Kemp A.M."/>
            <person name="Babiker E."/>
            <person name="Staton M."/>
        </authorList>
    </citation>
    <scope>NUCLEOTIDE SEQUENCE [LARGE SCALE GENOMIC DNA]</scope>
    <source>
        <strain evidence="2">cv. NJ 8807/NJ 8810</strain>
        <tissue evidence="1">Young leaf</tissue>
    </source>
</reference>
<evidence type="ECO:0000313" key="1">
    <source>
        <dbReference type="EMBL" id="KAH7835984.1"/>
    </source>
</evidence>
<proteinExistence type="predicted"/>
<protein>
    <submittedName>
        <fullName evidence="1">Uncharacterized protein</fullName>
    </submittedName>
</protein>
<accession>A0ACB7X5M8</accession>
<keyword evidence="2" id="KW-1185">Reference proteome</keyword>
<sequence length="462" mass="51735">MSSIASSISNTPPAAAAVVVSMAIGRSYADNRCFRCYYSRRSFWNANEKGKKSNFTSILIGKHKNRRLSFLPQAGSALATTRNLDHPNFYQEVLEVAREKFTQEISFQSKDKDISLAKALLYVSAEDEAFMAFNREKDARSLQSERRDASFKSNAQECGSMEAMPLAGKTIREWLIELDTIAEEVKAELVSRDIGCHLVEVLEAVNLVLFKSRGFNRPPVLLDLKYSYLHSVLSSGCGSAILLSIIYIEVCRRLNLTIVGSRVGDEFLIWPQSANPEELFKVTSGHSLFGDVNGRCVDDPRSKASDLSSNSLSGLDIATNRDIIGIALANLIRLHWKRASRSNHGLMLTSPLRPVCDANDKFSKIDGSNVPLVRPQDLRLAIMASERLLILQPHNWSLRRDYGMMLYFCREYEVAVQELSICMAFAPEDEAGILEPFVEKLHLLRLESSWKSLGHKGPLRVP</sequence>
<gene>
    <name evidence="1" type="ORF">Vadar_031725</name>
</gene>
<evidence type="ECO:0000313" key="2">
    <source>
        <dbReference type="Proteomes" id="UP000828048"/>
    </source>
</evidence>
<dbReference type="Proteomes" id="UP000828048">
    <property type="component" value="Chromosome 2"/>
</dbReference>
<dbReference type="EMBL" id="CM037152">
    <property type="protein sequence ID" value="KAH7835984.1"/>
    <property type="molecule type" value="Genomic_DNA"/>
</dbReference>
<comment type="caution">
    <text evidence="1">The sequence shown here is derived from an EMBL/GenBank/DDBJ whole genome shotgun (WGS) entry which is preliminary data.</text>
</comment>
<name>A0ACB7X5M8_9ERIC</name>
<organism evidence="1 2">
    <name type="scientific">Vaccinium darrowii</name>
    <dbReference type="NCBI Taxonomy" id="229202"/>
    <lineage>
        <taxon>Eukaryota</taxon>
        <taxon>Viridiplantae</taxon>
        <taxon>Streptophyta</taxon>
        <taxon>Embryophyta</taxon>
        <taxon>Tracheophyta</taxon>
        <taxon>Spermatophyta</taxon>
        <taxon>Magnoliopsida</taxon>
        <taxon>eudicotyledons</taxon>
        <taxon>Gunneridae</taxon>
        <taxon>Pentapetalae</taxon>
        <taxon>asterids</taxon>
        <taxon>Ericales</taxon>
        <taxon>Ericaceae</taxon>
        <taxon>Vaccinioideae</taxon>
        <taxon>Vaccinieae</taxon>
        <taxon>Vaccinium</taxon>
    </lineage>
</organism>